<dbReference type="NCBIfam" id="TIGR01554">
    <property type="entry name" value="major_cap_HK97"/>
    <property type="match status" value="1"/>
</dbReference>
<name>A0A839HBE6_9LACO</name>
<accession>A0A839HBE6</accession>
<dbReference type="Proteomes" id="UP000547628">
    <property type="component" value="Unassembled WGS sequence"/>
</dbReference>
<keyword evidence="2" id="KW-0175">Coiled coil</keyword>
<proteinExistence type="predicted"/>
<comment type="subcellular location">
    <subcellularLocation>
        <location evidence="1">Virion</location>
    </subcellularLocation>
</comment>
<evidence type="ECO:0000313" key="4">
    <source>
        <dbReference type="EMBL" id="MBB1123272.1"/>
    </source>
</evidence>
<dbReference type="EMBL" id="JACIVD010000061">
    <property type="protein sequence ID" value="MBB1123272.1"/>
    <property type="molecule type" value="Genomic_DNA"/>
</dbReference>
<gene>
    <name evidence="4" type="ORF">H5S41_04760</name>
</gene>
<evidence type="ECO:0000256" key="1">
    <source>
        <dbReference type="ARBA" id="ARBA00004328"/>
    </source>
</evidence>
<reference evidence="4 5" key="1">
    <citation type="submission" date="2020-07" db="EMBL/GenBank/DDBJ databases">
        <title>Description of Limosilactobacillus balticus sp. nov., Limosilactobacillus agrestis sp. nov., Limosilactobacillus albertensis sp. nov., Limosilactobacillus rudii sp. nov., Limosilactobacillus fastidiosus sp. nov., five novel Limosilactobacillus species isolated from the vertebrate gastrointestinal tract, and proposal of 6 subspecies of Limosilactobacillus reuteri adapted to the gastrointestinal tract of specific vertebrate hosts.</title>
        <authorList>
            <person name="Li F."/>
            <person name="Cheng C."/>
            <person name="Zheng J."/>
            <person name="Quevedo R.M."/>
            <person name="Li J."/>
            <person name="Roos S."/>
            <person name="Gaenzle M.G."/>
            <person name="Walter J."/>
        </authorList>
    </citation>
    <scope>NUCLEOTIDE SEQUENCE [LARGE SCALE GENOMIC DNA]</scope>
    <source>
        <strain evidence="4 5">Lr3000</strain>
    </source>
</reference>
<feature type="coiled-coil region" evidence="2">
    <location>
        <begin position="42"/>
        <end position="69"/>
    </location>
</feature>
<protein>
    <submittedName>
        <fullName evidence="4">Phage major capsid protein</fullName>
    </submittedName>
</protein>
<dbReference type="AlphaFoldDB" id="A0A839HBE6"/>
<dbReference type="RefSeq" id="WP_182602625.1">
    <property type="nucleotide sequence ID" value="NZ_JACIVD010000061.1"/>
</dbReference>
<comment type="caution">
    <text evidence="4">The sequence shown here is derived from an EMBL/GenBank/DDBJ whole genome shotgun (WGS) entry which is preliminary data.</text>
</comment>
<dbReference type="InterPro" id="IPR054612">
    <property type="entry name" value="Phage_capsid-like_C"/>
</dbReference>
<dbReference type="InterPro" id="IPR024455">
    <property type="entry name" value="Phage_capsid"/>
</dbReference>
<organism evidence="4 5">
    <name type="scientific">Limosilactobacillus albertensis</name>
    <dbReference type="NCBI Taxonomy" id="2759752"/>
    <lineage>
        <taxon>Bacteria</taxon>
        <taxon>Bacillati</taxon>
        <taxon>Bacillota</taxon>
        <taxon>Bacilli</taxon>
        <taxon>Lactobacillales</taxon>
        <taxon>Lactobacillaceae</taxon>
        <taxon>Limosilactobacillus</taxon>
    </lineage>
</organism>
<evidence type="ECO:0000256" key="2">
    <source>
        <dbReference type="SAM" id="Coils"/>
    </source>
</evidence>
<evidence type="ECO:0000313" key="5">
    <source>
        <dbReference type="Proteomes" id="UP000547628"/>
    </source>
</evidence>
<dbReference type="Gene3D" id="3.30.2320.10">
    <property type="entry name" value="hypothetical protein PF0899 domain"/>
    <property type="match status" value="1"/>
</dbReference>
<feature type="domain" description="Phage capsid-like C-terminal" evidence="3">
    <location>
        <begin position="123"/>
        <end position="386"/>
    </location>
</feature>
<sequence>MMTMLTINELNDAWIAKGQKVSDLNAQLNAAVLDDNFMKDKFAELKTKRDNLAAQRDAIKDQLDEARANEVLNMSKKDKKPLNKKELNTKDQFVRDFKNMVRGRFDAITSSVEIDADGNGGAGLTIPIDVQTAIHELVRQFATLQNLVNVESVSTTSGSRVYETLSDITPMKQMDSEDGLIPDGDDPKLHLIKYLIKEYGAINTITNNLLKDTAENIMSWLENWIAKKVAVTRNVAIISVMNKATKKPTITKMDDIKDLENNTLDPAIMATSTFVTNQSGYNVLSKVKDAEGRYMIQPDVTQADRYLLNNKPITVIADKWLPDVSGSHPLYFGDFKEAITLYDREHMSLLTTNIGAGAYEHNTTKIRCIDRFDVQMIDDGAIATGSFKTVANQTATTPEASGKTA</sequence>
<dbReference type="Pfam" id="PF05065">
    <property type="entry name" value="Phage_capsid"/>
    <property type="match status" value="1"/>
</dbReference>
<dbReference type="SUPFAM" id="SSF56563">
    <property type="entry name" value="Major capsid protein gp5"/>
    <property type="match status" value="1"/>
</dbReference>
<dbReference type="Gene3D" id="3.30.2400.10">
    <property type="entry name" value="Major capsid protein gp5"/>
    <property type="match status" value="1"/>
</dbReference>
<evidence type="ECO:0000259" key="3">
    <source>
        <dbReference type="Pfam" id="PF05065"/>
    </source>
</evidence>